<protein>
    <submittedName>
        <fullName evidence="1">Uncharacterized protein</fullName>
    </submittedName>
</protein>
<name>A0A4C1YNR3_EUMVA</name>
<sequence>MGQELERGRERKKKRAREIGFGTMMRSRIRIERKRTDKLYNQVLRWLFEFKVDTNPSHLELAIPVKLRTGSLALNKHKHKKALPKSRYYKNGQVLGDSIPRTINFRDGMRLTNHVYAAPPAMRKKSNN</sequence>
<proteinExistence type="predicted"/>
<dbReference type="EMBL" id="BGZK01001346">
    <property type="protein sequence ID" value="GBP77788.1"/>
    <property type="molecule type" value="Genomic_DNA"/>
</dbReference>
<keyword evidence="2" id="KW-1185">Reference proteome</keyword>
<dbReference type="AlphaFoldDB" id="A0A4C1YNR3"/>
<dbReference type="Proteomes" id="UP000299102">
    <property type="component" value="Unassembled WGS sequence"/>
</dbReference>
<organism evidence="1 2">
    <name type="scientific">Eumeta variegata</name>
    <name type="common">Bagworm moth</name>
    <name type="synonym">Eumeta japonica</name>
    <dbReference type="NCBI Taxonomy" id="151549"/>
    <lineage>
        <taxon>Eukaryota</taxon>
        <taxon>Metazoa</taxon>
        <taxon>Ecdysozoa</taxon>
        <taxon>Arthropoda</taxon>
        <taxon>Hexapoda</taxon>
        <taxon>Insecta</taxon>
        <taxon>Pterygota</taxon>
        <taxon>Neoptera</taxon>
        <taxon>Endopterygota</taxon>
        <taxon>Lepidoptera</taxon>
        <taxon>Glossata</taxon>
        <taxon>Ditrysia</taxon>
        <taxon>Tineoidea</taxon>
        <taxon>Psychidae</taxon>
        <taxon>Oiketicinae</taxon>
        <taxon>Eumeta</taxon>
    </lineage>
</organism>
<accession>A0A4C1YNR3</accession>
<gene>
    <name evidence="1" type="ORF">EVAR_50028_1</name>
</gene>
<reference evidence="1 2" key="1">
    <citation type="journal article" date="2019" name="Commun. Biol.">
        <title>The bagworm genome reveals a unique fibroin gene that provides high tensile strength.</title>
        <authorList>
            <person name="Kono N."/>
            <person name="Nakamura H."/>
            <person name="Ohtoshi R."/>
            <person name="Tomita M."/>
            <person name="Numata K."/>
            <person name="Arakawa K."/>
        </authorList>
    </citation>
    <scope>NUCLEOTIDE SEQUENCE [LARGE SCALE GENOMIC DNA]</scope>
</reference>
<evidence type="ECO:0000313" key="1">
    <source>
        <dbReference type="EMBL" id="GBP77788.1"/>
    </source>
</evidence>
<comment type="caution">
    <text evidence="1">The sequence shown here is derived from an EMBL/GenBank/DDBJ whole genome shotgun (WGS) entry which is preliminary data.</text>
</comment>
<evidence type="ECO:0000313" key="2">
    <source>
        <dbReference type="Proteomes" id="UP000299102"/>
    </source>
</evidence>